<dbReference type="OrthoDB" id="9791143at2"/>
<keyword evidence="1" id="KW-0805">Transcription regulation</keyword>
<dbReference type="Gene3D" id="1.10.10.10">
    <property type="entry name" value="Winged helix-like DNA-binding domain superfamily/Winged helix DNA-binding domain"/>
    <property type="match status" value="1"/>
</dbReference>
<dbReference type="InterPro" id="IPR011991">
    <property type="entry name" value="ArsR-like_HTH"/>
</dbReference>
<evidence type="ECO:0000313" key="6">
    <source>
        <dbReference type="Proteomes" id="UP000003195"/>
    </source>
</evidence>
<dbReference type="PANTHER" id="PTHR33204">
    <property type="entry name" value="TRANSCRIPTIONAL REGULATOR, MARR FAMILY"/>
    <property type="match status" value="1"/>
</dbReference>
<dbReference type="AlphaFoldDB" id="E2ZEA6"/>
<protein>
    <submittedName>
        <fullName evidence="5">Transcriptional regulator, HxlR family</fullName>
    </submittedName>
</protein>
<proteinExistence type="predicted"/>
<feature type="domain" description="HTH hxlR-type" evidence="4">
    <location>
        <begin position="15"/>
        <end position="113"/>
    </location>
</feature>
<dbReference type="EMBL" id="AECS01000049">
    <property type="protein sequence ID" value="EFQ03380.1"/>
    <property type="molecule type" value="Genomic_DNA"/>
</dbReference>
<dbReference type="PROSITE" id="PS51118">
    <property type="entry name" value="HTH_HXLR"/>
    <property type="match status" value="1"/>
</dbReference>
<evidence type="ECO:0000259" key="4">
    <source>
        <dbReference type="PROSITE" id="PS51118"/>
    </source>
</evidence>
<dbReference type="HOGENOM" id="CLU_111585_5_2_9"/>
<dbReference type="RefSeq" id="WP_006943215.1">
    <property type="nucleotide sequence ID" value="NZ_GL538212.1"/>
</dbReference>
<dbReference type="STRING" id="706434.HMPREF9429_01808"/>
<keyword evidence="6" id="KW-1185">Reference proteome</keyword>
<dbReference type="SUPFAM" id="SSF46785">
    <property type="entry name" value="Winged helix' DNA-binding domain"/>
    <property type="match status" value="1"/>
</dbReference>
<dbReference type="GO" id="GO:0003677">
    <property type="term" value="F:DNA binding"/>
    <property type="evidence" value="ECO:0007669"/>
    <property type="project" value="UniProtKB-KW"/>
</dbReference>
<organism evidence="5 6">
    <name type="scientific">Megasphaera micronuciformis F0359</name>
    <dbReference type="NCBI Taxonomy" id="706434"/>
    <lineage>
        <taxon>Bacteria</taxon>
        <taxon>Bacillati</taxon>
        <taxon>Bacillota</taxon>
        <taxon>Negativicutes</taxon>
        <taxon>Veillonellales</taxon>
        <taxon>Veillonellaceae</taxon>
        <taxon>Megasphaera</taxon>
    </lineage>
</organism>
<evidence type="ECO:0000256" key="2">
    <source>
        <dbReference type="ARBA" id="ARBA00023125"/>
    </source>
</evidence>
<dbReference type="Pfam" id="PF01638">
    <property type="entry name" value="HxlR"/>
    <property type="match status" value="1"/>
</dbReference>
<dbReference type="eggNOG" id="COG1733">
    <property type="taxonomic scope" value="Bacteria"/>
</dbReference>
<dbReference type="Proteomes" id="UP000003195">
    <property type="component" value="Unassembled WGS sequence"/>
</dbReference>
<dbReference type="InterPro" id="IPR002577">
    <property type="entry name" value="HTH_HxlR"/>
</dbReference>
<dbReference type="InterPro" id="IPR036390">
    <property type="entry name" value="WH_DNA-bd_sf"/>
</dbReference>
<keyword evidence="3" id="KW-0804">Transcription</keyword>
<dbReference type="PANTHER" id="PTHR33204:SF18">
    <property type="entry name" value="TRANSCRIPTIONAL REGULATORY PROTEIN"/>
    <property type="match status" value="1"/>
</dbReference>
<dbReference type="InterPro" id="IPR036388">
    <property type="entry name" value="WH-like_DNA-bd_sf"/>
</dbReference>
<dbReference type="CDD" id="cd00090">
    <property type="entry name" value="HTH_ARSR"/>
    <property type="match status" value="1"/>
</dbReference>
<keyword evidence="2" id="KW-0238">DNA-binding</keyword>
<reference evidence="5 6" key="1">
    <citation type="submission" date="2010-08" db="EMBL/GenBank/DDBJ databases">
        <authorList>
            <person name="Weinstock G."/>
            <person name="Sodergren E."/>
            <person name="Clifton S."/>
            <person name="Fulton L."/>
            <person name="Fulton B."/>
            <person name="Courtney L."/>
            <person name="Fronick C."/>
            <person name="Harrison M."/>
            <person name="Strong C."/>
            <person name="Farmer C."/>
            <person name="Delahaunty K."/>
            <person name="Markovic C."/>
            <person name="Hall O."/>
            <person name="Minx P."/>
            <person name="Tomlinson C."/>
            <person name="Mitreva M."/>
            <person name="Hou S."/>
            <person name="Chen J."/>
            <person name="Wollam A."/>
            <person name="Pepin K.H."/>
            <person name="Johnson M."/>
            <person name="Bhonagiri V."/>
            <person name="Zhang X."/>
            <person name="Suruliraj S."/>
            <person name="Warren W."/>
            <person name="Chinwalla A."/>
            <person name="Mardis E.R."/>
            <person name="Wilson R.K."/>
        </authorList>
    </citation>
    <scope>NUCLEOTIDE SEQUENCE [LARGE SCALE GENOMIC DNA]</scope>
    <source>
        <strain evidence="5 6">F0359</strain>
    </source>
</reference>
<evidence type="ECO:0000313" key="5">
    <source>
        <dbReference type="EMBL" id="EFQ03380.1"/>
    </source>
</evidence>
<evidence type="ECO:0000256" key="1">
    <source>
        <dbReference type="ARBA" id="ARBA00023015"/>
    </source>
</evidence>
<sequence>MSDTLTNIHDLVGRCPFATSQKVLAGKWALLILHELAEGPVRFRELERRLNPFTQATLTRALRQMEHDGLISRKVYATVPPKVEYSLSEMGAEFRTVLTALESWGLKYIEFMKASGRI</sequence>
<gene>
    <name evidence="5" type="ORF">HMPREF9429_01808</name>
</gene>
<evidence type="ECO:0000256" key="3">
    <source>
        <dbReference type="ARBA" id="ARBA00023163"/>
    </source>
</evidence>
<comment type="caution">
    <text evidence="5">The sequence shown here is derived from an EMBL/GenBank/DDBJ whole genome shotgun (WGS) entry which is preliminary data.</text>
</comment>
<name>E2ZEA6_9FIRM</name>
<accession>E2ZEA6</accession>